<feature type="coiled-coil region" evidence="1">
    <location>
        <begin position="41"/>
        <end position="106"/>
    </location>
</feature>
<name>J3MCV7_ORYBR</name>
<sequence length="116" mass="13408">MNHLNTKIRQFQKNVSVELKGEKCSELPSGEGQHFIDRSDIMESEDTLKGLIDKVNNANAEVHTLEEEYQKDLRDHDKVRQELADIQAKRALMEAVMGEMKQLQELGEYPFSQFSQ</sequence>
<dbReference type="Proteomes" id="UP000006038">
    <property type="component" value="Chromosome 6"/>
</dbReference>
<dbReference type="eggNOG" id="ENOG502RYDV">
    <property type="taxonomic scope" value="Eukaryota"/>
</dbReference>
<reference evidence="2" key="2">
    <citation type="submission" date="2013-04" db="UniProtKB">
        <authorList>
            <consortium name="EnsemblPlants"/>
        </authorList>
    </citation>
    <scope>IDENTIFICATION</scope>
</reference>
<dbReference type="PANTHER" id="PTHR36001">
    <property type="entry name" value="CTAGE FAMILY PROTEIN-RELATED"/>
    <property type="match status" value="1"/>
</dbReference>
<dbReference type="AlphaFoldDB" id="J3MCV7"/>
<dbReference type="HOGENOM" id="CLU_2100685_0_0_1"/>
<protein>
    <submittedName>
        <fullName evidence="2">Uncharacterized protein</fullName>
    </submittedName>
</protein>
<keyword evidence="1" id="KW-0175">Coiled coil</keyword>
<dbReference type="EnsemblPlants" id="OB06G18510.1">
    <property type="protein sequence ID" value="OB06G18510.1"/>
    <property type="gene ID" value="OB06G18510"/>
</dbReference>
<dbReference type="Gramene" id="OB06G18510.1">
    <property type="protein sequence ID" value="OB06G18510.1"/>
    <property type="gene ID" value="OB06G18510"/>
</dbReference>
<keyword evidence="3" id="KW-1185">Reference proteome</keyword>
<accession>J3MCV7</accession>
<evidence type="ECO:0000256" key="1">
    <source>
        <dbReference type="SAM" id="Coils"/>
    </source>
</evidence>
<proteinExistence type="predicted"/>
<reference evidence="2" key="1">
    <citation type="journal article" date="2013" name="Nat. Commun.">
        <title>Whole-genome sequencing of Oryza brachyantha reveals mechanisms underlying Oryza genome evolution.</title>
        <authorList>
            <person name="Chen J."/>
            <person name="Huang Q."/>
            <person name="Gao D."/>
            <person name="Wang J."/>
            <person name="Lang Y."/>
            <person name="Liu T."/>
            <person name="Li B."/>
            <person name="Bai Z."/>
            <person name="Luis Goicoechea J."/>
            <person name="Liang C."/>
            <person name="Chen C."/>
            <person name="Zhang W."/>
            <person name="Sun S."/>
            <person name="Liao Y."/>
            <person name="Zhang X."/>
            <person name="Yang L."/>
            <person name="Song C."/>
            <person name="Wang M."/>
            <person name="Shi J."/>
            <person name="Liu G."/>
            <person name="Liu J."/>
            <person name="Zhou H."/>
            <person name="Zhou W."/>
            <person name="Yu Q."/>
            <person name="An N."/>
            <person name="Chen Y."/>
            <person name="Cai Q."/>
            <person name="Wang B."/>
            <person name="Liu B."/>
            <person name="Min J."/>
            <person name="Huang Y."/>
            <person name="Wu H."/>
            <person name="Li Z."/>
            <person name="Zhang Y."/>
            <person name="Yin Y."/>
            <person name="Song W."/>
            <person name="Jiang J."/>
            <person name="Jackson S.A."/>
            <person name="Wing R.A."/>
            <person name="Wang J."/>
            <person name="Chen M."/>
        </authorList>
    </citation>
    <scope>NUCLEOTIDE SEQUENCE [LARGE SCALE GENOMIC DNA]</scope>
    <source>
        <strain evidence="2">cv. IRGC 101232</strain>
    </source>
</reference>
<evidence type="ECO:0000313" key="2">
    <source>
        <dbReference type="EnsemblPlants" id="OB06G18510.1"/>
    </source>
</evidence>
<dbReference type="InterPro" id="IPR053327">
    <property type="entry name" value="KIP"/>
</dbReference>
<evidence type="ECO:0000313" key="3">
    <source>
        <dbReference type="Proteomes" id="UP000006038"/>
    </source>
</evidence>
<organism evidence="2">
    <name type="scientific">Oryza brachyantha</name>
    <name type="common">malo sina</name>
    <dbReference type="NCBI Taxonomy" id="4533"/>
    <lineage>
        <taxon>Eukaryota</taxon>
        <taxon>Viridiplantae</taxon>
        <taxon>Streptophyta</taxon>
        <taxon>Embryophyta</taxon>
        <taxon>Tracheophyta</taxon>
        <taxon>Spermatophyta</taxon>
        <taxon>Magnoliopsida</taxon>
        <taxon>Liliopsida</taxon>
        <taxon>Poales</taxon>
        <taxon>Poaceae</taxon>
        <taxon>BOP clade</taxon>
        <taxon>Oryzoideae</taxon>
        <taxon>Oryzeae</taxon>
        <taxon>Oryzinae</taxon>
        <taxon>Oryza</taxon>
    </lineage>
</organism>
<dbReference type="PANTHER" id="PTHR36001:SF2">
    <property type="entry name" value="CTAGE FAMILY PROTEIN-RELATED"/>
    <property type="match status" value="1"/>
</dbReference>